<gene>
    <name evidence="1" type="ORF">PEVE_00033112</name>
</gene>
<feature type="non-terminal residue" evidence="1">
    <location>
        <position position="122"/>
    </location>
</feature>
<dbReference type="EMBL" id="CALNXI010000049">
    <property type="protein sequence ID" value="CAH3016820.1"/>
    <property type="molecule type" value="Genomic_DNA"/>
</dbReference>
<accession>A0ABN8LMQ9</accession>
<sequence length="122" mass="14387">MKIYGGKHTLINYLKRLQKLQNRAARVLTFSSYDADANRLIRQLDWKDLNTQFQIQKSIMVYKSLNGLVPEYLSSKFVKRNETRYSLRDSVNKLFVPFPRTNFMKNSFTYSGAVLWNSLPCH</sequence>
<evidence type="ECO:0000313" key="1">
    <source>
        <dbReference type="EMBL" id="CAH3016820.1"/>
    </source>
</evidence>
<keyword evidence="2" id="KW-1185">Reference proteome</keyword>
<evidence type="ECO:0000313" key="2">
    <source>
        <dbReference type="Proteomes" id="UP001159427"/>
    </source>
</evidence>
<name>A0ABN8LMQ9_9CNID</name>
<comment type="caution">
    <text evidence="1">The sequence shown here is derived from an EMBL/GenBank/DDBJ whole genome shotgun (WGS) entry which is preliminary data.</text>
</comment>
<protein>
    <submittedName>
        <fullName evidence="1">Uncharacterized protein</fullName>
    </submittedName>
</protein>
<reference evidence="1 2" key="1">
    <citation type="submission" date="2022-05" db="EMBL/GenBank/DDBJ databases">
        <authorList>
            <consortium name="Genoscope - CEA"/>
            <person name="William W."/>
        </authorList>
    </citation>
    <scope>NUCLEOTIDE SEQUENCE [LARGE SCALE GENOMIC DNA]</scope>
</reference>
<proteinExistence type="predicted"/>
<organism evidence="1 2">
    <name type="scientific">Porites evermanni</name>
    <dbReference type="NCBI Taxonomy" id="104178"/>
    <lineage>
        <taxon>Eukaryota</taxon>
        <taxon>Metazoa</taxon>
        <taxon>Cnidaria</taxon>
        <taxon>Anthozoa</taxon>
        <taxon>Hexacorallia</taxon>
        <taxon>Scleractinia</taxon>
        <taxon>Fungiina</taxon>
        <taxon>Poritidae</taxon>
        <taxon>Porites</taxon>
    </lineage>
</organism>
<dbReference type="Proteomes" id="UP001159427">
    <property type="component" value="Unassembled WGS sequence"/>
</dbReference>